<dbReference type="Proteomes" id="UP000193577">
    <property type="component" value="Unassembled WGS sequence"/>
</dbReference>
<reference evidence="1 2" key="1">
    <citation type="submission" date="2017-04" db="EMBL/GenBank/DDBJ databases">
        <title>The new phylogeny of genus Mycobacterium.</title>
        <authorList>
            <person name="Tortoli E."/>
            <person name="Trovato A."/>
            <person name="Cirillo D.M."/>
        </authorList>
    </citation>
    <scope>NUCLEOTIDE SEQUENCE [LARGE SCALE GENOMIC DNA]</scope>
    <source>
        <strain evidence="1 2">KCTC 19819</strain>
    </source>
</reference>
<sequence>MPSVNVYRFGEFGSCDVHGREVSEADAAAVLESETTGSERRLGRKRVPHEEPGIGRGFKVGTNLDAAYELILVEKY</sequence>
<comment type="caution">
    <text evidence="1">The sequence shown here is derived from an EMBL/GenBank/DDBJ whole genome shotgun (WGS) entry which is preliminary data.</text>
</comment>
<name>A0A7I7SC09_9MYCO</name>
<evidence type="ECO:0000313" key="1">
    <source>
        <dbReference type="EMBL" id="OSC34610.1"/>
    </source>
</evidence>
<dbReference type="EMBL" id="NCXO01000009">
    <property type="protein sequence ID" value="OSC34610.1"/>
    <property type="molecule type" value="Genomic_DNA"/>
</dbReference>
<organism evidence="1 2">
    <name type="scientific">Mycolicibacillus koreensis</name>
    <dbReference type="NCBI Taxonomy" id="1069220"/>
    <lineage>
        <taxon>Bacteria</taxon>
        <taxon>Bacillati</taxon>
        <taxon>Actinomycetota</taxon>
        <taxon>Actinomycetes</taxon>
        <taxon>Mycobacteriales</taxon>
        <taxon>Mycobacteriaceae</taxon>
        <taxon>Mycolicibacillus</taxon>
    </lineage>
</organism>
<gene>
    <name evidence="1" type="ORF">B8W67_06470</name>
</gene>
<accession>A0A7I7SC09</accession>
<keyword evidence="2" id="KW-1185">Reference proteome</keyword>
<dbReference type="AlphaFoldDB" id="A0A7I7SC09"/>
<proteinExistence type="predicted"/>
<evidence type="ECO:0000313" key="2">
    <source>
        <dbReference type="Proteomes" id="UP000193577"/>
    </source>
</evidence>
<protein>
    <submittedName>
        <fullName evidence="1">Uncharacterized protein</fullName>
    </submittedName>
</protein>
<dbReference type="RefSeq" id="WP_085303044.1">
    <property type="nucleotide sequence ID" value="NZ_AP022594.1"/>
</dbReference>